<protein>
    <recommendedName>
        <fullName evidence="6">Long-chain-fatty-acid--CoA ligase</fullName>
    </recommendedName>
</protein>
<dbReference type="InterPro" id="IPR000873">
    <property type="entry name" value="AMP-dep_synth/lig_dom"/>
</dbReference>
<keyword evidence="4" id="KW-0067">ATP-binding</keyword>
<dbReference type="AlphaFoldDB" id="A0A226EHL7"/>
<organism evidence="10 11">
    <name type="scientific">Folsomia candida</name>
    <name type="common">Springtail</name>
    <dbReference type="NCBI Taxonomy" id="158441"/>
    <lineage>
        <taxon>Eukaryota</taxon>
        <taxon>Metazoa</taxon>
        <taxon>Ecdysozoa</taxon>
        <taxon>Arthropoda</taxon>
        <taxon>Hexapoda</taxon>
        <taxon>Collembola</taxon>
        <taxon>Entomobryomorpha</taxon>
        <taxon>Isotomoidea</taxon>
        <taxon>Isotomidae</taxon>
        <taxon>Proisotominae</taxon>
        <taxon>Folsomia</taxon>
    </lineage>
</organism>
<feature type="signal peptide" evidence="8">
    <location>
        <begin position="1"/>
        <end position="19"/>
    </location>
</feature>
<dbReference type="GO" id="GO:0005789">
    <property type="term" value="C:endoplasmic reticulum membrane"/>
    <property type="evidence" value="ECO:0007669"/>
    <property type="project" value="TreeGrafter"/>
</dbReference>
<dbReference type="Pfam" id="PF00501">
    <property type="entry name" value="AMP-binding"/>
    <property type="match status" value="1"/>
</dbReference>
<comment type="similarity">
    <text evidence="1">Belongs to the ATP-dependent AMP-binding enzyme family.</text>
</comment>
<dbReference type="Gene3D" id="3.40.50.12780">
    <property type="entry name" value="N-terminal domain of ligase-like"/>
    <property type="match status" value="1"/>
</dbReference>
<keyword evidence="3" id="KW-0547">Nucleotide-binding</keyword>
<feature type="domain" description="AMP-dependent synthetase/ligase" evidence="9">
    <location>
        <begin position="327"/>
        <end position="718"/>
    </location>
</feature>
<dbReference type="GO" id="GO:0005886">
    <property type="term" value="C:plasma membrane"/>
    <property type="evidence" value="ECO:0007669"/>
    <property type="project" value="TreeGrafter"/>
</dbReference>
<dbReference type="PANTHER" id="PTHR43107">
    <property type="entry name" value="LONG-CHAIN FATTY ACID TRANSPORT PROTEIN"/>
    <property type="match status" value="1"/>
</dbReference>
<sequence>MVTILTLPVIFLSISNSQGLIFSKIQNICTNEEYLTPYEYPITCCEGVALTPGISFEKFWTSCATPDDSEQYINETLWRVYNCIVQKHLEESGKNNLTLENFAHIMTMHYPAEKRIAIFDRICKSSELAYANGGNLEVLKGIRRKYYEIELQVCAKSNAVSYGKKCDLYSGWISNEIATTDEIFATPDFRKMFNQIKPSWANKNVTEILQMKLDEYWITAFSGYNTADFRILSGSMKRKELENRAIKEAEKYFDAKLKFEFFGTRDEPKAKAMMISCMIPNFMKSSMSESFTYLIFFKKLRALYRIHKVKLWLTWFKLRNVTVGQLFDDVVKECPDKICFYFEAEKWTFSQVQEYSYKVQAYFLEKGFQKGDCIALMMSNRPEFVCLWLGLSRIGVITSWINVNLKQDSLIHCLKIGNTRAAIIGEEFFKDISAIYPTTTNFLPDNFVWFMFNKLKPSSKTNKKPISPRIIKTTPKNLNEISQLEDNTTPTNKFCPIHLLPELVEICYKKPSYKKKVHFDDVLCYVFTSGTTGLAKAALMTHSRMIAMVYGPNYMIGLQSEDILYTPLPLYHVQGGICGVGQALLFGLSQVMVPKFSVSRFWQDCVKHNATVAQYLGEVCRYLLKHSSPLERAHSVKILFGNGMKTDIWKTFLNRFNYPVIAELYGASEGNCQLGNFEGVIGSCGSSLFGLMGHLFPPAIELFKVDQDTGDLLRDPDTGLALPCEVNEHGELLGLISDGPLREFLGYTDHEATKDKVAFDIKCSGDRYFRSGDIMYLDNLNYFHFVDRLGSSFRWKGENVSSEEVTIGLGRIVGLDKDIVTFGVSIPHTDGNAGMTVIAVNSIDQKKISDLVTRINSRVNEVLPSYARPIFIRFVGDIDATGTYKLQKLALQKDGYEISSIADPLYFFSEGKYTEFTKELYEKVMHGMLRF</sequence>
<proteinExistence type="inferred from homology"/>
<comment type="catalytic activity">
    <reaction evidence="5">
        <text>a very long-chain fatty acid + ATP + CoA = a very long-chain fatty acyl-CoA + AMP + diphosphate</text>
        <dbReference type="Rhea" id="RHEA:54536"/>
        <dbReference type="ChEBI" id="CHEBI:30616"/>
        <dbReference type="ChEBI" id="CHEBI:33019"/>
        <dbReference type="ChEBI" id="CHEBI:57287"/>
        <dbReference type="ChEBI" id="CHEBI:58950"/>
        <dbReference type="ChEBI" id="CHEBI:138261"/>
        <dbReference type="ChEBI" id="CHEBI:456215"/>
    </reaction>
    <physiologicalReaction direction="left-to-right" evidence="5">
        <dbReference type="Rhea" id="RHEA:54537"/>
    </physiologicalReaction>
</comment>
<comment type="caution">
    <text evidence="10">The sequence shown here is derived from an EMBL/GenBank/DDBJ whole genome shotgun (WGS) entry which is preliminary data.</text>
</comment>
<dbReference type="InterPro" id="IPR020845">
    <property type="entry name" value="AMP-binding_CS"/>
</dbReference>
<evidence type="ECO:0000313" key="11">
    <source>
        <dbReference type="Proteomes" id="UP000198287"/>
    </source>
</evidence>
<dbReference type="PROSITE" id="PS00455">
    <property type="entry name" value="AMP_BINDING"/>
    <property type="match status" value="1"/>
</dbReference>
<reference evidence="10 11" key="1">
    <citation type="submission" date="2015-12" db="EMBL/GenBank/DDBJ databases">
        <title>The genome of Folsomia candida.</title>
        <authorList>
            <person name="Faddeeva A."/>
            <person name="Derks M.F."/>
            <person name="Anvar Y."/>
            <person name="Smit S."/>
            <person name="Van Straalen N."/>
            <person name="Roelofs D."/>
        </authorList>
    </citation>
    <scope>NUCLEOTIDE SEQUENCE [LARGE SCALE GENOMIC DNA]</scope>
    <source>
        <strain evidence="10 11">VU population</strain>
        <tissue evidence="10">Whole body</tissue>
    </source>
</reference>
<dbReference type="SUPFAM" id="SSF56801">
    <property type="entry name" value="Acetyl-CoA synthetase-like"/>
    <property type="match status" value="1"/>
</dbReference>
<evidence type="ECO:0000256" key="7">
    <source>
        <dbReference type="ARBA" id="ARBA00048666"/>
    </source>
</evidence>
<feature type="chain" id="PRO_5011991105" description="Long-chain-fatty-acid--CoA ligase" evidence="8">
    <location>
        <begin position="20"/>
        <end position="931"/>
    </location>
</feature>
<evidence type="ECO:0000256" key="8">
    <source>
        <dbReference type="SAM" id="SignalP"/>
    </source>
</evidence>
<dbReference type="EMBL" id="LNIX01000004">
    <property type="protein sequence ID" value="OXA56587.1"/>
    <property type="molecule type" value="Genomic_DNA"/>
</dbReference>
<dbReference type="InterPro" id="IPR042099">
    <property type="entry name" value="ANL_N_sf"/>
</dbReference>
<comment type="catalytic activity">
    <reaction evidence="7">
        <text>tetracosanoate + ATP + CoA = tetracosanoyl-CoA + AMP + diphosphate</text>
        <dbReference type="Rhea" id="RHEA:33639"/>
        <dbReference type="ChEBI" id="CHEBI:30616"/>
        <dbReference type="ChEBI" id="CHEBI:31014"/>
        <dbReference type="ChEBI" id="CHEBI:33019"/>
        <dbReference type="ChEBI" id="CHEBI:57287"/>
        <dbReference type="ChEBI" id="CHEBI:65052"/>
        <dbReference type="ChEBI" id="CHEBI:456215"/>
    </reaction>
    <physiologicalReaction direction="left-to-right" evidence="7">
        <dbReference type="Rhea" id="RHEA:33640"/>
    </physiologicalReaction>
</comment>
<evidence type="ECO:0000256" key="5">
    <source>
        <dbReference type="ARBA" id="ARBA00036527"/>
    </source>
</evidence>
<keyword evidence="8" id="KW-0732">Signal</keyword>
<keyword evidence="11" id="KW-1185">Reference proteome</keyword>
<evidence type="ECO:0000259" key="9">
    <source>
        <dbReference type="Pfam" id="PF00501"/>
    </source>
</evidence>
<keyword evidence="2" id="KW-0436">Ligase</keyword>
<dbReference type="STRING" id="158441.A0A226EHL7"/>
<dbReference type="OrthoDB" id="288590at2759"/>
<dbReference type="GO" id="GO:0004467">
    <property type="term" value="F:long-chain fatty acid-CoA ligase activity"/>
    <property type="evidence" value="ECO:0007669"/>
    <property type="project" value="TreeGrafter"/>
</dbReference>
<accession>A0A226EHL7</accession>
<evidence type="ECO:0000256" key="6">
    <source>
        <dbReference type="ARBA" id="ARBA00041297"/>
    </source>
</evidence>
<evidence type="ECO:0000256" key="2">
    <source>
        <dbReference type="ARBA" id="ARBA00022598"/>
    </source>
</evidence>
<dbReference type="GO" id="GO:0005324">
    <property type="term" value="F:long-chain fatty acid transmembrane transporter activity"/>
    <property type="evidence" value="ECO:0007669"/>
    <property type="project" value="TreeGrafter"/>
</dbReference>
<gene>
    <name evidence="10" type="ORF">Fcan01_09465</name>
</gene>
<evidence type="ECO:0000256" key="4">
    <source>
        <dbReference type="ARBA" id="ARBA00022840"/>
    </source>
</evidence>
<name>A0A226EHL7_FOLCA</name>
<dbReference type="GO" id="GO:0005524">
    <property type="term" value="F:ATP binding"/>
    <property type="evidence" value="ECO:0007669"/>
    <property type="project" value="UniProtKB-KW"/>
</dbReference>
<evidence type="ECO:0000256" key="3">
    <source>
        <dbReference type="ARBA" id="ARBA00022741"/>
    </source>
</evidence>
<evidence type="ECO:0000313" key="10">
    <source>
        <dbReference type="EMBL" id="OXA56587.1"/>
    </source>
</evidence>
<dbReference type="GO" id="GO:0044539">
    <property type="term" value="P:long-chain fatty acid import into cell"/>
    <property type="evidence" value="ECO:0007669"/>
    <property type="project" value="TreeGrafter"/>
</dbReference>
<evidence type="ECO:0000256" key="1">
    <source>
        <dbReference type="ARBA" id="ARBA00006432"/>
    </source>
</evidence>
<dbReference type="PANTHER" id="PTHR43107:SF15">
    <property type="entry name" value="FATTY ACID TRANSPORT PROTEIN 3, ISOFORM A"/>
    <property type="match status" value="1"/>
</dbReference>
<dbReference type="Proteomes" id="UP000198287">
    <property type="component" value="Unassembled WGS sequence"/>
</dbReference>